<organism evidence="2 3">
    <name type="scientific">Caligus rogercresseyi</name>
    <name type="common">Sea louse</name>
    <dbReference type="NCBI Taxonomy" id="217165"/>
    <lineage>
        <taxon>Eukaryota</taxon>
        <taxon>Metazoa</taxon>
        <taxon>Ecdysozoa</taxon>
        <taxon>Arthropoda</taxon>
        <taxon>Crustacea</taxon>
        <taxon>Multicrustacea</taxon>
        <taxon>Hexanauplia</taxon>
        <taxon>Copepoda</taxon>
        <taxon>Siphonostomatoida</taxon>
        <taxon>Caligidae</taxon>
        <taxon>Caligus</taxon>
    </lineage>
</organism>
<gene>
    <name evidence="2" type="ORF">FKW44_010624</name>
</gene>
<dbReference type="InterPro" id="IPR001214">
    <property type="entry name" value="SET_dom"/>
</dbReference>
<dbReference type="PANTHER" id="PTHR46455:SF6">
    <property type="entry name" value="RE22408P-RELATED"/>
    <property type="match status" value="1"/>
</dbReference>
<protein>
    <submittedName>
        <fullName evidence="2">Msta_ isoform A</fullName>
    </submittedName>
</protein>
<dbReference type="GO" id="GO:0008757">
    <property type="term" value="F:S-adenosylmethionine-dependent methyltransferase activity"/>
    <property type="evidence" value="ECO:0007669"/>
    <property type="project" value="UniProtKB-ARBA"/>
</dbReference>
<reference evidence="3" key="1">
    <citation type="submission" date="2021-01" db="EMBL/GenBank/DDBJ databases">
        <title>Caligus Genome Assembly.</title>
        <authorList>
            <person name="Gallardo-Escarate C."/>
        </authorList>
    </citation>
    <scope>NUCLEOTIDE SEQUENCE [LARGE SCALE GENOMIC DNA]</scope>
</reference>
<accession>A0A7T8HGV6</accession>
<feature type="domain" description="SET" evidence="1">
    <location>
        <begin position="90"/>
        <end position="197"/>
    </location>
</feature>
<name>A0A7T8HGV6_CALRO</name>
<dbReference type="EMBL" id="CP045896">
    <property type="protein sequence ID" value="QQP49828.1"/>
    <property type="molecule type" value="Genomic_DNA"/>
</dbReference>
<dbReference type="OrthoDB" id="265717at2759"/>
<dbReference type="InterPro" id="IPR053010">
    <property type="entry name" value="SET_SmydA-8"/>
</dbReference>
<dbReference type="AlphaFoldDB" id="A0A7T8HGV6"/>
<evidence type="ECO:0000313" key="3">
    <source>
        <dbReference type="Proteomes" id="UP000595437"/>
    </source>
</evidence>
<sequence length="409" mass="47178">MRTSPFVLRHIKIFTLEVKSVFRTKYLISCRDHGIICDHLRAFQLTPRQLEDICSSSTLHTILPLKLILSKESNPPVYNSLLSLMDHRDSRLEDTEYMEGIQGPVLDPLIKALFSQKSRMNKEDIMRALGIVEVNSYEIFNATGSTGFRGLYCLTSLLSHDCTPNARPVMTQKDPYECRLIASRDIQTGEVININYVHPQKPNRIRKRILKENWYFECFCRRCGDDSEFGLHPDALRCACHLKGLLLPSSKESYECNKCGQIKSLKYVEDLIEDLERRKGSIDRADVQSYLELLQRSSKVLSPNHYFLNALQRWIIPLYCRPLAVNPELQPTSEMLKEKLRLCENYLNRGKVLYEWAEASLRLGGKGNLASMVLPWKTAPSFEHRLSQAACHALKLVNEMMENKEDTYL</sequence>
<dbReference type="SUPFAM" id="SSF82199">
    <property type="entry name" value="SET domain"/>
    <property type="match status" value="1"/>
</dbReference>
<dbReference type="PANTHER" id="PTHR46455">
    <property type="entry name" value="SET AND MYND DOMAIN CONTAINING, ARTHROPOD-SPECIFIC, MEMBER 4, ISOFORM A"/>
    <property type="match status" value="1"/>
</dbReference>
<dbReference type="Gene3D" id="2.170.270.10">
    <property type="entry name" value="SET domain"/>
    <property type="match status" value="1"/>
</dbReference>
<keyword evidence="3" id="KW-1185">Reference proteome</keyword>
<dbReference type="PROSITE" id="PS50280">
    <property type="entry name" value="SET"/>
    <property type="match status" value="1"/>
</dbReference>
<dbReference type="Proteomes" id="UP000595437">
    <property type="component" value="Chromosome 7"/>
</dbReference>
<dbReference type="GO" id="GO:0008170">
    <property type="term" value="F:N-methyltransferase activity"/>
    <property type="evidence" value="ECO:0007669"/>
    <property type="project" value="UniProtKB-ARBA"/>
</dbReference>
<dbReference type="Gene3D" id="1.25.40.10">
    <property type="entry name" value="Tetratricopeptide repeat domain"/>
    <property type="match status" value="1"/>
</dbReference>
<dbReference type="InterPro" id="IPR011990">
    <property type="entry name" value="TPR-like_helical_dom_sf"/>
</dbReference>
<evidence type="ECO:0000313" key="2">
    <source>
        <dbReference type="EMBL" id="QQP49828.1"/>
    </source>
</evidence>
<dbReference type="GO" id="GO:0008276">
    <property type="term" value="F:protein methyltransferase activity"/>
    <property type="evidence" value="ECO:0007669"/>
    <property type="project" value="UniProtKB-ARBA"/>
</dbReference>
<proteinExistence type="predicted"/>
<dbReference type="InterPro" id="IPR046341">
    <property type="entry name" value="SET_dom_sf"/>
</dbReference>
<dbReference type="CDD" id="cd20071">
    <property type="entry name" value="SET_SMYD"/>
    <property type="match status" value="1"/>
</dbReference>
<evidence type="ECO:0000259" key="1">
    <source>
        <dbReference type="PROSITE" id="PS50280"/>
    </source>
</evidence>